<dbReference type="EMBL" id="CAJVPZ010003730">
    <property type="protein sequence ID" value="CAG8534843.1"/>
    <property type="molecule type" value="Genomic_DNA"/>
</dbReference>
<evidence type="ECO:0000313" key="1">
    <source>
        <dbReference type="EMBL" id="CAG8534843.1"/>
    </source>
</evidence>
<evidence type="ECO:0000313" key="2">
    <source>
        <dbReference type="Proteomes" id="UP000789396"/>
    </source>
</evidence>
<proteinExistence type="predicted"/>
<protein>
    <submittedName>
        <fullName evidence="1">8045_t:CDS:1</fullName>
    </submittedName>
</protein>
<dbReference type="AlphaFoldDB" id="A0A9N9FI66"/>
<dbReference type="Proteomes" id="UP000789396">
    <property type="component" value="Unassembled WGS sequence"/>
</dbReference>
<name>A0A9N9FI66_9GLOM</name>
<gene>
    <name evidence="1" type="ORF">RFULGI_LOCUS3957</name>
</gene>
<organism evidence="1 2">
    <name type="scientific">Racocetra fulgida</name>
    <dbReference type="NCBI Taxonomy" id="60492"/>
    <lineage>
        <taxon>Eukaryota</taxon>
        <taxon>Fungi</taxon>
        <taxon>Fungi incertae sedis</taxon>
        <taxon>Mucoromycota</taxon>
        <taxon>Glomeromycotina</taxon>
        <taxon>Glomeromycetes</taxon>
        <taxon>Diversisporales</taxon>
        <taxon>Gigasporaceae</taxon>
        <taxon>Racocetra</taxon>
    </lineage>
</organism>
<comment type="caution">
    <text evidence="1">The sequence shown here is derived from an EMBL/GenBank/DDBJ whole genome shotgun (WGS) entry which is preliminary data.</text>
</comment>
<reference evidence="1" key="1">
    <citation type="submission" date="2021-06" db="EMBL/GenBank/DDBJ databases">
        <authorList>
            <person name="Kallberg Y."/>
            <person name="Tangrot J."/>
            <person name="Rosling A."/>
        </authorList>
    </citation>
    <scope>NUCLEOTIDE SEQUENCE</scope>
    <source>
        <strain evidence="1">IN212</strain>
    </source>
</reference>
<keyword evidence="2" id="KW-1185">Reference proteome</keyword>
<sequence>MDNTFTNDIVQMNAFKTLAVDKNIEVDIGTGMNKSMEVDEGTEVDENTEVDNGIKIDYTELKFDSYKAIRDTTNIVDYTNSENFCKVN</sequence>
<accession>A0A9N9FI66</accession>
<dbReference type="OrthoDB" id="2445813at2759"/>